<name>A0A077ZH19_TRITR</name>
<feature type="region of interest" description="Disordered" evidence="1">
    <location>
        <begin position="65"/>
        <end position="89"/>
    </location>
</feature>
<reference evidence="2" key="2">
    <citation type="submission" date="2014-03" db="EMBL/GenBank/DDBJ databases">
        <title>The whipworm genome and dual-species transcriptomics of an intimate host-pathogen interaction.</title>
        <authorList>
            <person name="Foth B.J."/>
            <person name="Tsai I.J."/>
            <person name="Reid A.J."/>
            <person name="Bancroft A.J."/>
            <person name="Nichol S."/>
            <person name="Tracey A."/>
            <person name="Holroyd N."/>
            <person name="Cotton J.A."/>
            <person name="Stanley E.J."/>
            <person name="Zarowiecki M."/>
            <person name="Liu J.Z."/>
            <person name="Huckvale T."/>
            <person name="Cooper P.J."/>
            <person name="Grencis R.K."/>
            <person name="Berriman M."/>
        </authorList>
    </citation>
    <scope>NUCLEOTIDE SEQUENCE [LARGE SCALE GENOMIC DNA]</scope>
</reference>
<proteinExistence type="predicted"/>
<evidence type="ECO:0000313" key="3">
    <source>
        <dbReference type="Proteomes" id="UP000030665"/>
    </source>
</evidence>
<dbReference type="EMBL" id="HG806237">
    <property type="protein sequence ID" value="CDW57930.1"/>
    <property type="molecule type" value="Genomic_DNA"/>
</dbReference>
<evidence type="ECO:0000313" key="2">
    <source>
        <dbReference type="EMBL" id="CDW57930.1"/>
    </source>
</evidence>
<protein>
    <submittedName>
        <fullName evidence="2">Uncharacterized protein</fullName>
    </submittedName>
</protein>
<dbReference type="Proteomes" id="UP000030665">
    <property type="component" value="Unassembled WGS sequence"/>
</dbReference>
<keyword evidence="3" id="KW-1185">Reference proteome</keyword>
<sequence length="103" mass="11440">MVAGLWGDAVSKCDELAAIDEEVVDVVNIAKESRAEGFFDTIEDNIREHIEDCGEPLTNEELEELMQSPTSSDDDDVMKDTEAQTPSDWTMQKLAVFSGKLRS</sequence>
<evidence type="ECO:0000256" key="1">
    <source>
        <dbReference type="SAM" id="MobiDB-lite"/>
    </source>
</evidence>
<organism evidence="2 3">
    <name type="scientific">Trichuris trichiura</name>
    <name type="common">Whipworm</name>
    <name type="synonym">Trichocephalus trichiurus</name>
    <dbReference type="NCBI Taxonomy" id="36087"/>
    <lineage>
        <taxon>Eukaryota</taxon>
        <taxon>Metazoa</taxon>
        <taxon>Ecdysozoa</taxon>
        <taxon>Nematoda</taxon>
        <taxon>Enoplea</taxon>
        <taxon>Dorylaimia</taxon>
        <taxon>Trichinellida</taxon>
        <taxon>Trichuridae</taxon>
        <taxon>Trichuris</taxon>
    </lineage>
</organism>
<reference evidence="2" key="1">
    <citation type="submission" date="2014-01" db="EMBL/GenBank/DDBJ databases">
        <authorList>
            <person name="Aslett M."/>
        </authorList>
    </citation>
    <scope>NUCLEOTIDE SEQUENCE</scope>
</reference>
<gene>
    <name evidence="2" type="ORF">TTRE_0000623001</name>
</gene>
<dbReference type="AlphaFoldDB" id="A0A077ZH19"/>
<accession>A0A077ZH19</accession>